<dbReference type="Proteomes" id="UP001352852">
    <property type="component" value="Unassembled WGS sequence"/>
</dbReference>
<feature type="compositionally biased region" description="Polar residues" evidence="2">
    <location>
        <begin position="1"/>
        <end position="20"/>
    </location>
</feature>
<keyword evidence="1" id="KW-0175">Coiled coil</keyword>
<evidence type="ECO:0000256" key="1">
    <source>
        <dbReference type="SAM" id="Coils"/>
    </source>
</evidence>
<proteinExistence type="predicted"/>
<protein>
    <submittedName>
        <fullName evidence="3">Uncharacterized protein</fullName>
    </submittedName>
</protein>
<name>A0ABU7EC27_9TELE</name>
<reference evidence="3 4" key="1">
    <citation type="submission" date="2021-06" db="EMBL/GenBank/DDBJ databases">
        <authorList>
            <person name="Palmer J.M."/>
        </authorList>
    </citation>
    <scope>NUCLEOTIDE SEQUENCE [LARGE SCALE GENOMIC DNA]</scope>
    <source>
        <strain evidence="3 4">CL_MEX2019</strain>
        <tissue evidence="3">Muscle</tissue>
    </source>
</reference>
<evidence type="ECO:0000256" key="2">
    <source>
        <dbReference type="SAM" id="MobiDB-lite"/>
    </source>
</evidence>
<feature type="region of interest" description="Disordered" evidence="2">
    <location>
        <begin position="1"/>
        <end position="29"/>
    </location>
</feature>
<evidence type="ECO:0000313" key="4">
    <source>
        <dbReference type="Proteomes" id="UP001352852"/>
    </source>
</evidence>
<feature type="non-terminal residue" evidence="3">
    <location>
        <position position="158"/>
    </location>
</feature>
<evidence type="ECO:0000313" key="3">
    <source>
        <dbReference type="EMBL" id="MED6284735.1"/>
    </source>
</evidence>
<accession>A0ABU7EC27</accession>
<organism evidence="3 4">
    <name type="scientific">Characodon lateralis</name>
    <dbReference type="NCBI Taxonomy" id="208331"/>
    <lineage>
        <taxon>Eukaryota</taxon>
        <taxon>Metazoa</taxon>
        <taxon>Chordata</taxon>
        <taxon>Craniata</taxon>
        <taxon>Vertebrata</taxon>
        <taxon>Euteleostomi</taxon>
        <taxon>Actinopterygii</taxon>
        <taxon>Neopterygii</taxon>
        <taxon>Teleostei</taxon>
        <taxon>Neoteleostei</taxon>
        <taxon>Acanthomorphata</taxon>
        <taxon>Ovalentaria</taxon>
        <taxon>Atherinomorphae</taxon>
        <taxon>Cyprinodontiformes</taxon>
        <taxon>Goodeidae</taxon>
        <taxon>Characodon</taxon>
    </lineage>
</organism>
<feature type="coiled-coil region" evidence="1">
    <location>
        <begin position="78"/>
        <end position="112"/>
    </location>
</feature>
<sequence>MSSASQPSPDMNSEKGNINKNSHRPQPGKEERIRELNQQVDSLQNVILQVQELHHDLVAFCSEIKNMEPDVNVDRLGSAELKQRLETVNSQLEEKRQRLQILRDNINNSAAHKNKQLEVRLLEKMKLNCQVFKEEIIIVHLNRHAAHLLNAWQGSCFK</sequence>
<comment type="caution">
    <text evidence="3">The sequence shown here is derived from an EMBL/GenBank/DDBJ whole genome shotgun (WGS) entry which is preliminary data.</text>
</comment>
<gene>
    <name evidence="3" type="ORF">CHARACLAT_022010</name>
</gene>
<dbReference type="EMBL" id="JAHUTJ010051384">
    <property type="protein sequence ID" value="MED6284735.1"/>
    <property type="molecule type" value="Genomic_DNA"/>
</dbReference>
<keyword evidence="4" id="KW-1185">Reference proteome</keyword>